<reference evidence="2 3" key="1">
    <citation type="journal article" date="2023" name="bioRxiv">
        <title>Conserved and derived expression patterns and positive selection on dental genes reveal complex evolutionary context of ever-growing rodent molars.</title>
        <authorList>
            <person name="Calamari Z.T."/>
            <person name="Song A."/>
            <person name="Cohen E."/>
            <person name="Akter M."/>
            <person name="Roy R.D."/>
            <person name="Hallikas O."/>
            <person name="Christensen M.M."/>
            <person name="Li P."/>
            <person name="Marangoni P."/>
            <person name="Jernvall J."/>
            <person name="Klein O.D."/>
        </authorList>
    </citation>
    <scope>NUCLEOTIDE SEQUENCE [LARGE SCALE GENOMIC DNA]</scope>
    <source>
        <strain evidence="2">V071</strain>
    </source>
</reference>
<gene>
    <name evidence="2" type="ORF">U0070_022599</name>
</gene>
<comment type="caution">
    <text evidence="2">The sequence shown here is derived from an EMBL/GenBank/DDBJ whole genome shotgun (WGS) entry which is preliminary data.</text>
</comment>
<protein>
    <submittedName>
        <fullName evidence="2">Uncharacterized protein</fullName>
    </submittedName>
</protein>
<dbReference type="AlphaFoldDB" id="A0AAW0J0B8"/>
<sequence>MEIHAQLALLYNPEPPVKGMEPPMFFYRCSEAPFADQVQEGEHPNRLDPKNPVYAEETSPSVIVNGFSERLQASHIQKIRPHSENLVGSHARSVTVHLALNTDSSNFIKATPTETGRDAVGFSMKRAVAVVEEAAENNGSGSTVLCTMTIVSRKVSIQTDQDPKKPIHADKTRPSAIVNGLSISPHVSDIQRIRFDHMLVQSQSSWPWTEFPNYAANMAMLETTGGKHTVSHKIVLKQKDDITTCNVFFLLKGYESGSRSRKVSIQTDWIPKIKKMTKDCEGYYHPLIQGVGSNESLPRPDGPCGSHTVSSGTGEALGKEEQGSRQQISKVLHSDQWPSTGPSELQQRYSKSTASFLLGLPMTLCHYHNPIVPAANIIASHNTQGVDGYMREIADSSYPEQIKRVQEQKDLGPKEDEHFGLCPLSKQTASLAGHSTVDLSSLKKSCDTTCSLDIYIAIHDDRLVMLEQREKVVQNLSQAGTTIILLHDLQWIGDVIQVKCFALKGKQMKPLTVSVISLQYFPKLKSHDNCDDSCGTHATARHSDTPDQNAAVASLFTSHAPDANSSWRTRVKRSLRGPHADAPHAGEHALGAICCQTENAMLLQKLEIVENMLGGELQKDDGSQKVTLLTYPKDPKDTSPVFVHHNRTDYRWDTHSVALEPIGLYLISEIH</sequence>
<organism evidence="2 3">
    <name type="scientific">Myodes glareolus</name>
    <name type="common">Bank vole</name>
    <name type="synonym">Clethrionomys glareolus</name>
    <dbReference type="NCBI Taxonomy" id="447135"/>
    <lineage>
        <taxon>Eukaryota</taxon>
        <taxon>Metazoa</taxon>
        <taxon>Chordata</taxon>
        <taxon>Craniata</taxon>
        <taxon>Vertebrata</taxon>
        <taxon>Euteleostomi</taxon>
        <taxon>Mammalia</taxon>
        <taxon>Eutheria</taxon>
        <taxon>Euarchontoglires</taxon>
        <taxon>Glires</taxon>
        <taxon>Rodentia</taxon>
        <taxon>Myomorpha</taxon>
        <taxon>Muroidea</taxon>
        <taxon>Cricetidae</taxon>
        <taxon>Arvicolinae</taxon>
        <taxon>Myodes</taxon>
    </lineage>
</organism>
<accession>A0AAW0J0B8</accession>
<feature type="region of interest" description="Disordered" evidence="1">
    <location>
        <begin position="292"/>
        <end position="345"/>
    </location>
</feature>
<dbReference type="EMBL" id="JBBHLL010000075">
    <property type="protein sequence ID" value="KAK7820067.1"/>
    <property type="molecule type" value="Genomic_DNA"/>
</dbReference>
<keyword evidence="3" id="KW-1185">Reference proteome</keyword>
<dbReference type="Proteomes" id="UP001488838">
    <property type="component" value="Unassembled WGS sequence"/>
</dbReference>
<evidence type="ECO:0000256" key="1">
    <source>
        <dbReference type="SAM" id="MobiDB-lite"/>
    </source>
</evidence>
<feature type="compositionally biased region" description="Polar residues" evidence="1">
    <location>
        <begin position="336"/>
        <end position="345"/>
    </location>
</feature>
<name>A0AAW0J0B8_MYOGA</name>
<evidence type="ECO:0000313" key="2">
    <source>
        <dbReference type="EMBL" id="KAK7820067.1"/>
    </source>
</evidence>
<evidence type="ECO:0000313" key="3">
    <source>
        <dbReference type="Proteomes" id="UP001488838"/>
    </source>
</evidence>
<proteinExistence type="predicted"/>